<organism evidence="4 5">
    <name type="scientific">Sumerlaea chitinivorans</name>
    <dbReference type="NCBI Taxonomy" id="2250252"/>
    <lineage>
        <taxon>Bacteria</taxon>
        <taxon>Candidatus Sumerlaeota</taxon>
        <taxon>Candidatus Sumerlaeia</taxon>
        <taxon>Candidatus Sumerlaeales</taxon>
        <taxon>Candidatus Sumerlaeaceae</taxon>
        <taxon>Candidatus Sumerlaea</taxon>
    </lineage>
</organism>
<evidence type="ECO:0000313" key="5">
    <source>
        <dbReference type="Proteomes" id="UP000262583"/>
    </source>
</evidence>
<dbReference type="PANTHER" id="PTHR43179:SF12">
    <property type="entry name" value="GALACTOFURANOSYLTRANSFERASE GLFT2"/>
    <property type="match status" value="1"/>
</dbReference>
<name>A0A2Z4Y412_SUMC1</name>
<sequence>MLSQRLALVILNLNGCDVLRDCLGSVLRSEPEAPHVIVVDNGSTDGSADMVRKEFPQVLLLATGQNLGFAGGNNVGLQVAIEAGFPYIVLLNNDTIVDPQCFAHMVAAAEQDATVGAVTPLILFAEPADRIWCAGGSFNLWYGIARHYGLRRRRSSHQYQRPRDVTFATGCAVLLRTQALKEVGLLDESLFAYHEDAELSWRLLRAGWKIRYVPQAVLWHREGWSSRRSVGQAIRLRLCVRNILIVHRRYARWYQRLTFWPCFFWRWVVLAGLNALLHRRFDTFRGIFSGIAAYFRGEIGKPKDIA</sequence>
<gene>
    <name evidence="4" type="ORF">BRCON_0952</name>
</gene>
<dbReference type="Gene3D" id="3.90.550.10">
    <property type="entry name" value="Spore Coat Polysaccharide Biosynthesis Protein SpsA, Chain A"/>
    <property type="match status" value="1"/>
</dbReference>
<dbReference type="CDD" id="cd04186">
    <property type="entry name" value="GT_2_like_c"/>
    <property type="match status" value="1"/>
</dbReference>
<evidence type="ECO:0000256" key="3">
    <source>
        <dbReference type="ARBA" id="ARBA00022679"/>
    </source>
</evidence>
<dbReference type="PANTHER" id="PTHR43179">
    <property type="entry name" value="RHAMNOSYLTRANSFERASE WBBL"/>
    <property type="match status" value="1"/>
</dbReference>
<accession>A0A2Z4Y412</accession>
<dbReference type="AlphaFoldDB" id="A0A2Z4Y412"/>
<dbReference type="SUPFAM" id="SSF53448">
    <property type="entry name" value="Nucleotide-diphospho-sugar transferases"/>
    <property type="match status" value="1"/>
</dbReference>
<evidence type="ECO:0000256" key="1">
    <source>
        <dbReference type="ARBA" id="ARBA00006739"/>
    </source>
</evidence>
<proteinExistence type="inferred from homology"/>
<evidence type="ECO:0000256" key="2">
    <source>
        <dbReference type="ARBA" id="ARBA00022676"/>
    </source>
</evidence>
<comment type="similarity">
    <text evidence="1">Belongs to the glycosyltransferase 2 family.</text>
</comment>
<dbReference type="Proteomes" id="UP000262583">
    <property type="component" value="Chromosome"/>
</dbReference>
<dbReference type="InterPro" id="IPR029044">
    <property type="entry name" value="Nucleotide-diphossugar_trans"/>
</dbReference>
<dbReference type="EMBL" id="CP030759">
    <property type="protein sequence ID" value="AXA35729.1"/>
    <property type="molecule type" value="Genomic_DNA"/>
</dbReference>
<reference evidence="4 5" key="1">
    <citation type="submission" date="2018-05" db="EMBL/GenBank/DDBJ databases">
        <title>A metagenomic window into the 2 km-deep terrestrial subsurface aquifer revealed taxonomically and functionally diverse microbial community comprising novel uncultured bacterial lineages.</title>
        <authorList>
            <person name="Kadnikov V.V."/>
            <person name="Mardanov A.V."/>
            <person name="Beletsky A.V."/>
            <person name="Banks D."/>
            <person name="Pimenov N.V."/>
            <person name="Frank Y.A."/>
            <person name="Karnachuk O.V."/>
            <person name="Ravin N.V."/>
        </authorList>
    </citation>
    <scope>NUCLEOTIDE SEQUENCE [LARGE SCALE GENOMIC DNA]</scope>
    <source>
        <strain evidence="4">BY</strain>
    </source>
</reference>
<keyword evidence="2" id="KW-0328">Glycosyltransferase</keyword>
<protein>
    <submittedName>
        <fullName evidence="4">Glycosyl transferase</fullName>
    </submittedName>
</protein>
<dbReference type="GO" id="GO:0016757">
    <property type="term" value="F:glycosyltransferase activity"/>
    <property type="evidence" value="ECO:0007669"/>
    <property type="project" value="UniProtKB-KW"/>
</dbReference>
<evidence type="ECO:0000313" key="4">
    <source>
        <dbReference type="EMBL" id="AXA35729.1"/>
    </source>
</evidence>
<keyword evidence="3 4" id="KW-0808">Transferase</keyword>
<dbReference type="Pfam" id="PF13641">
    <property type="entry name" value="Glyco_tranf_2_3"/>
    <property type="match status" value="1"/>
</dbReference>
<dbReference type="KEGG" id="schv:BRCON_0952"/>